<evidence type="ECO:0000256" key="1">
    <source>
        <dbReference type="SAM" id="MobiDB-lite"/>
    </source>
</evidence>
<dbReference type="AlphaFoldDB" id="A0A183KC59"/>
<feature type="region of interest" description="Disordered" evidence="1">
    <location>
        <begin position="72"/>
        <end position="103"/>
    </location>
</feature>
<evidence type="ECO:0000313" key="2">
    <source>
        <dbReference type="EMBL" id="VDP49426.1"/>
    </source>
</evidence>
<organism evidence="4">
    <name type="scientific">Schistosoma curassoni</name>
    <dbReference type="NCBI Taxonomy" id="6186"/>
    <lineage>
        <taxon>Eukaryota</taxon>
        <taxon>Metazoa</taxon>
        <taxon>Spiralia</taxon>
        <taxon>Lophotrochozoa</taxon>
        <taxon>Platyhelminthes</taxon>
        <taxon>Trematoda</taxon>
        <taxon>Digenea</taxon>
        <taxon>Strigeidida</taxon>
        <taxon>Schistosomatoidea</taxon>
        <taxon>Schistosomatidae</taxon>
        <taxon>Schistosoma</taxon>
    </lineage>
</organism>
<dbReference type="Proteomes" id="UP000279833">
    <property type="component" value="Unassembled WGS sequence"/>
</dbReference>
<name>A0A183KC59_9TREM</name>
<evidence type="ECO:0000313" key="4">
    <source>
        <dbReference type="WBParaSite" id="SCUD_0001260101-mRNA-1"/>
    </source>
</evidence>
<reference evidence="4" key="1">
    <citation type="submission" date="2016-06" db="UniProtKB">
        <authorList>
            <consortium name="WormBaseParasite"/>
        </authorList>
    </citation>
    <scope>IDENTIFICATION</scope>
</reference>
<feature type="compositionally biased region" description="Polar residues" evidence="1">
    <location>
        <begin position="93"/>
        <end position="103"/>
    </location>
</feature>
<reference evidence="2 3" key="2">
    <citation type="submission" date="2018-11" db="EMBL/GenBank/DDBJ databases">
        <authorList>
            <consortium name="Pathogen Informatics"/>
        </authorList>
    </citation>
    <scope>NUCLEOTIDE SEQUENCE [LARGE SCALE GENOMIC DNA]</scope>
    <source>
        <strain evidence="2">Dakar</strain>
        <strain evidence="3">Dakar, Senegal</strain>
    </source>
</reference>
<feature type="region of interest" description="Disordered" evidence="1">
    <location>
        <begin position="17"/>
        <end position="38"/>
    </location>
</feature>
<evidence type="ECO:0000313" key="3">
    <source>
        <dbReference type="Proteomes" id="UP000279833"/>
    </source>
</evidence>
<dbReference type="EMBL" id="UZAK01035236">
    <property type="protein sequence ID" value="VDP49426.1"/>
    <property type="molecule type" value="Genomic_DNA"/>
</dbReference>
<proteinExistence type="predicted"/>
<gene>
    <name evidence="2" type="ORF">SCUD_LOCUS12598</name>
</gene>
<feature type="compositionally biased region" description="Basic and acidic residues" evidence="1">
    <location>
        <begin position="22"/>
        <end position="35"/>
    </location>
</feature>
<accession>A0A183KC59</accession>
<dbReference type="WBParaSite" id="SCUD_0001260101-mRNA-1">
    <property type="protein sequence ID" value="SCUD_0001260101-mRNA-1"/>
    <property type="gene ID" value="SCUD_0001260101"/>
</dbReference>
<sequence>MENTKYQDVMWRHGLGKCPTRSTKEEETTMEDNLKQNKGALTSTYQEVLGLKKHHQHKEWISMGTLAKIEERNNKKTAISNSRTRTEKVKVQANYTGANTQVK</sequence>
<keyword evidence="3" id="KW-1185">Reference proteome</keyword>
<protein>
    <submittedName>
        <fullName evidence="4">Ovule protein</fullName>
    </submittedName>
</protein>